<dbReference type="AlphaFoldDB" id="A0A1X6MZR7"/>
<dbReference type="RefSeq" id="XP_024338510.1">
    <property type="nucleotide sequence ID" value="XM_024488866.1"/>
</dbReference>
<evidence type="ECO:0000256" key="1">
    <source>
        <dbReference type="SAM" id="Phobius"/>
    </source>
</evidence>
<name>A0A1X6MZR7_9APHY</name>
<keyword evidence="1" id="KW-0812">Transmembrane</keyword>
<evidence type="ECO:0000313" key="3">
    <source>
        <dbReference type="Proteomes" id="UP000194127"/>
    </source>
</evidence>
<dbReference type="EMBL" id="KZ110598">
    <property type="protein sequence ID" value="OSX61716.1"/>
    <property type="molecule type" value="Genomic_DNA"/>
</dbReference>
<dbReference type="Proteomes" id="UP000194127">
    <property type="component" value="Unassembled WGS sequence"/>
</dbReference>
<evidence type="ECO:0000313" key="2">
    <source>
        <dbReference type="EMBL" id="OSX61716.1"/>
    </source>
</evidence>
<protein>
    <submittedName>
        <fullName evidence="2">Uncharacterized protein</fullName>
    </submittedName>
</protein>
<dbReference type="STRING" id="670580.A0A1X6MZR7"/>
<feature type="transmembrane region" description="Helical" evidence="1">
    <location>
        <begin position="49"/>
        <end position="67"/>
    </location>
</feature>
<organism evidence="2 3">
    <name type="scientific">Postia placenta MAD-698-R-SB12</name>
    <dbReference type="NCBI Taxonomy" id="670580"/>
    <lineage>
        <taxon>Eukaryota</taxon>
        <taxon>Fungi</taxon>
        <taxon>Dikarya</taxon>
        <taxon>Basidiomycota</taxon>
        <taxon>Agaricomycotina</taxon>
        <taxon>Agaricomycetes</taxon>
        <taxon>Polyporales</taxon>
        <taxon>Adustoporiaceae</taxon>
        <taxon>Rhodonia</taxon>
    </lineage>
</organism>
<keyword evidence="1" id="KW-0472">Membrane</keyword>
<dbReference type="OrthoDB" id="5570013at2759"/>
<proteinExistence type="predicted"/>
<keyword evidence="3" id="KW-1185">Reference proteome</keyword>
<keyword evidence="1" id="KW-1133">Transmembrane helix</keyword>
<gene>
    <name evidence="2" type="ORF">POSPLADRAFT_1181764</name>
</gene>
<accession>A0A1X6MZR7</accession>
<reference evidence="2 3" key="1">
    <citation type="submission" date="2017-04" db="EMBL/GenBank/DDBJ databases">
        <title>Genome Sequence of the Model Brown-Rot Fungus Postia placenta SB12.</title>
        <authorList>
            <consortium name="DOE Joint Genome Institute"/>
            <person name="Gaskell J."/>
            <person name="Kersten P."/>
            <person name="Larrondo L.F."/>
            <person name="Canessa P."/>
            <person name="Martinez D."/>
            <person name="Hibbett D."/>
            <person name="Schmoll M."/>
            <person name="Kubicek C.P."/>
            <person name="Martinez A.T."/>
            <person name="Yadav J."/>
            <person name="Master E."/>
            <person name="Magnuson J.K."/>
            <person name="James T."/>
            <person name="Yaver D."/>
            <person name="Berka R."/>
            <person name="Labutti K."/>
            <person name="Lipzen A."/>
            <person name="Aerts A."/>
            <person name="Barry K."/>
            <person name="Henrissat B."/>
            <person name="Blanchette R."/>
            <person name="Grigoriev I."/>
            <person name="Cullen D."/>
        </authorList>
    </citation>
    <scope>NUCLEOTIDE SEQUENCE [LARGE SCALE GENOMIC DNA]</scope>
    <source>
        <strain evidence="2 3">MAD-698-R-SB12</strain>
    </source>
</reference>
<dbReference type="GeneID" id="36333815"/>
<sequence length="468" mass="51102">MASQAPIDGEKAPPAPVLVPYHGYQATYSVASPPPPVGRRQRRSARARFLHAFVFAGLALVLLHVVAKHARYLRNFVHDRLHGEPDSDMSTGSGDHRSCEAASWTFDPEGRVPVDQFLHVAEASFELPASADLLFFKSKGAATFAHGVIEIDDSGTAGADVVKVDITAHYNDVEDFLEHTKACLLHPREGEDGVGIFAPMHWVDRDTRRKARWDLKVRLPASSSGSSREIKKLVTDMPMFLHQVGDIGQSMFFDILSLHTSNMPVHVRSLTGDIATVKTSNGPISGRFNTSHYLELHTSNSPVKVDVGLLSESDDERTPTKLSIKSSNGPVAANLSMYATTESETGGQFLVGIRTSNSPTNIAVLDAPVDHTLHLKAHTSNSFVQAALHKTYEGAFRLTSSRFFRPTIHASDVQDPADKGRRRVIETSRATGGYLEGAVHWRPTDRKTRYGSVDISTSNLGLDLSLPA</sequence>